<dbReference type="InterPro" id="IPR036638">
    <property type="entry name" value="HLH_DNA-bd_sf"/>
</dbReference>
<feature type="domain" description="DUF7651" evidence="4">
    <location>
        <begin position="25"/>
        <end position="195"/>
    </location>
</feature>
<evidence type="ECO:0000259" key="4">
    <source>
        <dbReference type="Pfam" id="PF24663"/>
    </source>
</evidence>
<dbReference type="OrthoDB" id="166746at2759"/>
<evidence type="ECO:0000256" key="3">
    <source>
        <dbReference type="ARBA" id="ARBA00023163"/>
    </source>
</evidence>
<name>A0A9D5CXG7_9LILI</name>
<dbReference type="Proteomes" id="UP001085076">
    <property type="component" value="Miscellaneous, Linkage group lg02"/>
</dbReference>
<dbReference type="GO" id="GO:0005634">
    <property type="term" value="C:nucleus"/>
    <property type="evidence" value="ECO:0007669"/>
    <property type="project" value="UniProtKB-ARBA"/>
</dbReference>
<accession>A0A9D5CXG7</accession>
<keyword evidence="2" id="KW-0805">Transcription regulation</keyword>
<dbReference type="InterPro" id="IPR045239">
    <property type="entry name" value="bHLH95_bHLH"/>
</dbReference>
<dbReference type="Gene3D" id="4.10.280.10">
    <property type="entry name" value="Helix-loop-helix DNA-binding domain"/>
    <property type="match status" value="1"/>
</dbReference>
<organism evidence="5 6">
    <name type="scientific">Dioscorea zingiberensis</name>
    <dbReference type="NCBI Taxonomy" id="325984"/>
    <lineage>
        <taxon>Eukaryota</taxon>
        <taxon>Viridiplantae</taxon>
        <taxon>Streptophyta</taxon>
        <taxon>Embryophyta</taxon>
        <taxon>Tracheophyta</taxon>
        <taxon>Spermatophyta</taxon>
        <taxon>Magnoliopsida</taxon>
        <taxon>Liliopsida</taxon>
        <taxon>Dioscoreales</taxon>
        <taxon>Dioscoreaceae</taxon>
        <taxon>Dioscorea</taxon>
    </lineage>
</organism>
<proteinExistence type="inferred from homology"/>
<reference evidence="5" key="2">
    <citation type="journal article" date="2022" name="Hortic Res">
        <title>The genome of Dioscorea zingiberensis sheds light on the biosynthesis, origin and evolution of the medicinally important diosgenin saponins.</title>
        <authorList>
            <person name="Li Y."/>
            <person name="Tan C."/>
            <person name="Li Z."/>
            <person name="Guo J."/>
            <person name="Li S."/>
            <person name="Chen X."/>
            <person name="Wang C."/>
            <person name="Dai X."/>
            <person name="Yang H."/>
            <person name="Song W."/>
            <person name="Hou L."/>
            <person name="Xu J."/>
            <person name="Tong Z."/>
            <person name="Xu A."/>
            <person name="Yuan X."/>
            <person name="Wang W."/>
            <person name="Yang Q."/>
            <person name="Chen L."/>
            <person name="Sun Z."/>
            <person name="Wang K."/>
            <person name="Pan B."/>
            <person name="Chen J."/>
            <person name="Bao Y."/>
            <person name="Liu F."/>
            <person name="Qi X."/>
            <person name="Gang D.R."/>
            <person name="Wen J."/>
            <person name="Li J."/>
        </authorList>
    </citation>
    <scope>NUCLEOTIDE SEQUENCE</scope>
    <source>
        <strain evidence="5">Dzin_1.0</strain>
    </source>
</reference>
<protein>
    <recommendedName>
        <fullName evidence="4">DUF7651 domain-containing protein</fullName>
    </recommendedName>
</protein>
<reference evidence="5" key="1">
    <citation type="submission" date="2021-03" db="EMBL/GenBank/DDBJ databases">
        <authorList>
            <person name="Li Z."/>
            <person name="Yang C."/>
        </authorList>
    </citation>
    <scope>NUCLEOTIDE SEQUENCE</scope>
    <source>
        <strain evidence="5">Dzin_1.0</strain>
        <tissue evidence="5">Leaf</tissue>
    </source>
</reference>
<evidence type="ECO:0000256" key="2">
    <source>
        <dbReference type="ARBA" id="ARBA00023015"/>
    </source>
</evidence>
<evidence type="ECO:0000313" key="5">
    <source>
        <dbReference type="EMBL" id="KAJ0980095.1"/>
    </source>
</evidence>
<dbReference type="GO" id="GO:0031490">
    <property type="term" value="F:chromatin DNA binding"/>
    <property type="evidence" value="ECO:0007669"/>
    <property type="project" value="TreeGrafter"/>
</dbReference>
<keyword evidence="3" id="KW-0804">Transcription</keyword>
<gene>
    <name evidence="5" type="ORF">J5N97_008350</name>
</gene>
<evidence type="ECO:0000313" key="6">
    <source>
        <dbReference type="Proteomes" id="UP001085076"/>
    </source>
</evidence>
<evidence type="ECO:0000256" key="1">
    <source>
        <dbReference type="ARBA" id="ARBA00005510"/>
    </source>
</evidence>
<keyword evidence="6" id="KW-1185">Reference proteome</keyword>
<sequence>MPGLPLLACETTCSQSRTADHMCLQHSRHSAVYWLNRACVVTCLNEFGKRDQSVANFVIPEIKNLSADSRIGGLTLIFVSYDILLNDIGEPEVTSIVNHLLKDNVRLASCPTKLEGDCFWGKLQIESLCSSLEKCVSLSLGHRIEMLSTISMQTNILLPTLLDRGSCLSFQAHASDSMTSHQVQLSLCAQEIGARQRSLYDSYTYKDVPVSSLPHIMRITALQQTVSSFGKTDTASVLMQAIEYIRFLEEQVQLLSDPYMKLNGNIVCRNYYLTQLPGTTQDHLQIFNIEAKQKLNPIKCENMK</sequence>
<dbReference type="PANTHER" id="PTHR22597">
    <property type="entry name" value="POLYCOMB GROUP PROTEIN"/>
    <property type="match status" value="1"/>
</dbReference>
<dbReference type="SUPFAM" id="SSF47459">
    <property type="entry name" value="HLH, helix-loop-helix DNA-binding domain"/>
    <property type="match status" value="1"/>
</dbReference>
<dbReference type="PANTHER" id="PTHR22597:SF0">
    <property type="entry name" value="POLYCOMB PROTEIN SUZ12"/>
    <property type="match status" value="1"/>
</dbReference>
<dbReference type="EMBL" id="JAGGNH010000002">
    <property type="protein sequence ID" value="KAJ0980095.1"/>
    <property type="molecule type" value="Genomic_DNA"/>
</dbReference>
<comment type="similarity">
    <text evidence="1">Belongs to the bHLH protein family.</text>
</comment>
<dbReference type="InterPro" id="IPR056068">
    <property type="entry name" value="EMF2-like_DUF7651"/>
</dbReference>
<dbReference type="Pfam" id="PF24663">
    <property type="entry name" value="DUF7651"/>
    <property type="match status" value="1"/>
</dbReference>
<comment type="caution">
    <text evidence="5">The sequence shown here is derived from an EMBL/GenBank/DDBJ whole genome shotgun (WGS) entry which is preliminary data.</text>
</comment>
<dbReference type="CDD" id="cd11393">
    <property type="entry name" value="bHLH_AtbHLH_like"/>
    <property type="match status" value="1"/>
</dbReference>
<dbReference type="GO" id="GO:0046983">
    <property type="term" value="F:protein dimerization activity"/>
    <property type="evidence" value="ECO:0007669"/>
    <property type="project" value="InterPro"/>
</dbReference>
<dbReference type="AlphaFoldDB" id="A0A9D5CXG7"/>